<dbReference type="Pfam" id="PF00856">
    <property type="entry name" value="SET"/>
    <property type="match status" value="1"/>
</dbReference>
<gene>
    <name evidence="13" type="ORF">QYE76_028012</name>
</gene>
<dbReference type="SUPFAM" id="SSF88697">
    <property type="entry name" value="PUA domain-like"/>
    <property type="match status" value="1"/>
</dbReference>
<evidence type="ECO:0000259" key="10">
    <source>
        <dbReference type="PROSITE" id="PS50867"/>
    </source>
</evidence>
<dbReference type="GO" id="GO:0008270">
    <property type="term" value="F:zinc ion binding"/>
    <property type="evidence" value="ECO:0007669"/>
    <property type="project" value="InterPro"/>
</dbReference>
<dbReference type="Pfam" id="PF02182">
    <property type="entry name" value="SAD_SRA"/>
    <property type="match status" value="1"/>
</dbReference>
<dbReference type="GO" id="GO:0042054">
    <property type="term" value="F:histone methyltransferase activity"/>
    <property type="evidence" value="ECO:0007669"/>
    <property type="project" value="InterPro"/>
</dbReference>
<dbReference type="SMART" id="SM00468">
    <property type="entry name" value="PreSET"/>
    <property type="match status" value="1"/>
</dbReference>
<organism evidence="13 14">
    <name type="scientific">Lolium multiflorum</name>
    <name type="common">Italian ryegrass</name>
    <name type="synonym">Lolium perenne subsp. multiflorum</name>
    <dbReference type="NCBI Taxonomy" id="4521"/>
    <lineage>
        <taxon>Eukaryota</taxon>
        <taxon>Viridiplantae</taxon>
        <taxon>Streptophyta</taxon>
        <taxon>Embryophyta</taxon>
        <taxon>Tracheophyta</taxon>
        <taxon>Spermatophyta</taxon>
        <taxon>Magnoliopsida</taxon>
        <taxon>Liliopsida</taxon>
        <taxon>Poales</taxon>
        <taxon>Poaceae</taxon>
        <taxon>BOP clade</taxon>
        <taxon>Pooideae</taxon>
        <taxon>Poodae</taxon>
        <taxon>Poeae</taxon>
        <taxon>Poeae Chloroplast Group 2 (Poeae type)</taxon>
        <taxon>Loliodinae</taxon>
        <taxon>Loliinae</taxon>
        <taxon>Lolium</taxon>
    </lineage>
</organism>
<evidence type="ECO:0000313" key="14">
    <source>
        <dbReference type="Proteomes" id="UP001231189"/>
    </source>
</evidence>
<dbReference type="SMART" id="SM00317">
    <property type="entry name" value="SET"/>
    <property type="match status" value="1"/>
</dbReference>
<dbReference type="InterPro" id="IPR003105">
    <property type="entry name" value="SRA_YDG"/>
</dbReference>
<evidence type="ECO:0008006" key="15">
    <source>
        <dbReference type="Google" id="ProtNLM"/>
    </source>
</evidence>
<dbReference type="InterPro" id="IPR036987">
    <property type="entry name" value="SRA-YDG_sf"/>
</dbReference>
<dbReference type="PROSITE" id="PS51015">
    <property type="entry name" value="YDG"/>
    <property type="match status" value="1"/>
</dbReference>
<name>A0AAD8VFE9_LOLMU</name>
<dbReference type="Proteomes" id="UP001231189">
    <property type="component" value="Unassembled WGS sequence"/>
</dbReference>
<keyword evidence="5" id="KW-0949">S-adenosyl-L-methionine</keyword>
<sequence>MAGTTMEYGAASAASGRKPADNSGAVGGGAHRKRQPSKSQGNGSQSHGPPGTDGSSRQCARLKEVQIGAVAPVHHKKRVSKGAADRHEQMPKSKIPSISNKTAMSSLQEFRLIYNSFKFLFQDQPTYRPDDYEALWVFRDRYSVKNYDGRRLVGRVPGVKVGDVFDSDAELHLTGLHRSRDSHVDYIVSKQEGRTRTYQAVSVVSSYGQHSHDESNNNLDHLLRHVGPVAGQLGGIEELALRQTSTSVRVIYRFVADHQAGGSQELTTCYVYAGLYSVERKDHGIVDAFQLTRVPGQPRIDIQELAKERIAQPSSDGTFMADMSSGLEENPVSAINLVSNEDPTSFLYISRIRYHDPSDRPDPPSGCDCIGPCSDSQECACAVKNGGEIPFNNDGRILDEKPLIYECGPSCKCPPTCHNRASQHRIKFRLQVFKTELMGWGVRSLDFIPGGSFVCEYLGELLDNKDAQKRENDEYLFVTGDNYFDVPRWEESRETIPSLQNRRGGDEAKVFAVDALESGNLARFINHSCNPNLFTQNVLYDHDDVRMPHIMLFACGDIRPLQPLSLDYNYAIGKVHDSQGNIKKKKCFCRSSGCKGRLY</sequence>
<dbReference type="PROSITE" id="PS50868">
    <property type="entry name" value="POST_SET"/>
    <property type="match status" value="1"/>
</dbReference>
<evidence type="ECO:0000256" key="8">
    <source>
        <dbReference type="SAM" id="MobiDB-lite"/>
    </source>
</evidence>
<evidence type="ECO:0000259" key="12">
    <source>
        <dbReference type="PROSITE" id="PS51015"/>
    </source>
</evidence>
<evidence type="ECO:0000256" key="2">
    <source>
        <dbReference type="ARBA" id="ARBA00022454"/>
    </source>
</evidence>
<dbReference type="InterPro" id="IPR007728">
    <property type="entry name" value="Pre-SET_dom"/>
</dbReference>
<keyword evidence="2" id="KW-0158">Chromosome</keyword>
<dbReference type="GO" id="GO:0003690">
    <property type="term" value="F:double-stranded DNA binding"/>
    <property type="evidence" value="ECO:0007669"/>
    <property type="project" value="TreeGrafter"/>
</dbReference>
<dbReference type="InterPro" id="IPR046341">
    <property type="entry name" value="SET_dom_sf"/>
</dbReference>
<feature type="domain" description="YDG" evidence="12">
    <location>
        <begin position="154"/>
        <end position="298"/>
    </location>
</feature>
<dbReference type="InterPro" id="IPR015947">
    <property type="entry name" value="PUA-like_sf"/>
</dbReference>
<dbReference type="SUPFAM" id="SSF82199">
    <property type="entry name" value="SET domain"/>
    <property type="match status" value="1"/>
</dbReference>
<reference evidence="13" key="1">
    <citation type="submission" date="2023-07" db="EMBL/GenBank/DDBJ databases">
        <title>A chromosome-level genome assembly of Lolium multiflorum.</title>
        <authorList>
            <person name="Chen Y."/>
            <person name="Copetti D."/>
            <person name="Kolliker R."/>
            <person name="Studer B."/>
        </authorList>
    </citation>
    <scope>NUCLEOTIDE SEQUENCE</scope>
    <source>
        <strain evidence="13">02402/16</strain>
        <tissue evidence="13">Leaf</tissue>
    </source>
</reference>
<dbReference type="PANTHER" id="PTHR45660">
    <property type="entry name" value="HISTONE-LYSINE N-METHYLTRANSFERASE SETMAR"/>
    <property type="match status" value="1"/>
</dbReference>
<evidence type="ECO:0000259" key="11">
    <source>
        <dbReference type="PROSITE" id="PS50868"/>
    </source>
</evidence>
<dbReference type="PROSITE" id="PS50280">
    <property type="entry name" value="SET"/>
    <property type="match status" value="1"/>
</dbReference>
<evidence type="ECO:0000256" key="4">
    <source>
        <dbReference type="ARBA" id="ARBA00022679"/>
    </source>
</evidence>
<keyword evidence="3" id="KW-0489">Methyltransferase</keyword>
<dbReference type="PROSITE" id="PS50867">
    <property type="entry name" value="PRE_SET"/>
    <property type="match status" value="1"/>
</dbReference>
<accession>A0AAD8VFE9</accession>
<feature type="domain" description="Post-SET" evidence="11">
    <location>
        <begin position="583"/>
        <end position="599"/>
    </location>
</feature>
<proteinExistence type="predicted"/>
<dbReference type="GO" id="GO:0032259">
    <property type="term" value="P:methylation"/>
    <property type="evidence" value="ECO:0007669"/>
    <property type="project" value="UniProtKB-KW"/>
</dbReference>
<dbReference type="PANTHER" id="PTHR45660:SF35">
    <property type="entry name" value="SET DOMAIN-CONTAINING PROTEIN"/>
    <property type="match status" value="1"/>
</dbReference>
<evidence type="ECO:0000256" key="5">
    <source>
        <dbReference type="ARBA" id="ARBA00022691"/>
    </source>
</evidence>
<comment type="subcellular location">
    <subcellularLocation>
        <location evidence="1">Chromosome</location>
    </subcellularLocation>
    <subcellularLocation>
        <location evidence="7">Nucleus</location>
    </subcellularLocation>
</comment>
<protein>
    <recommendedName>
        <fullName evidence="15">Histone-lysine N-methyltransferase, H3 lysine-9 specific SUVH5</fullName>
    </recommendedName>
</protein>
<dbReference type="Gene3D" id="2.30.280.10">
    <property type="entry name" value="SRA-YDG"/>
    <property type="match status" value="1"/>
</dbReference>
<feature type="domain" description="SET" evidence="9">
    <location>
        <begin position="428"/>
        <end position="569"/>
    </location>
</feature>
<dbReference type="Gene3D" id="2.170.270.10">
    <property type="entry name" value="SET domain"/>
    <property type="match status" value="1"/>
</dbReference>
<evidence type="ECO:0000259" key="9">
    <source>
        <dbReference type="PROSITE" id="PS50280"/>
    </source>
</evidence>
<dbReference type="GO" id="GO:0005694">
    <property type="term" value="C:chromosome"/>
    <property type="evidence" value="ECO:0007669"/>
    <property type="project" value="UniProtKB-SubCell"/>
</dbReference>
<dbReference type="AlphaFoldDB" id="A0AAD8VFE9"/>
<dbReference type="EMBL" id="JAUUTY010000007">
    <property type="protein sequence ID" value="KAK1604339.1"/>
    <property type="molecule type" value="Genomic_DNA"/>
</dbReference>
<dbReference type="InterPro" id="IPR001214">
    <property type="entry name" value="SET_dom"/>
</dbReference>
<evidence type="ECO:0000256" key="3">
    <source>
        <dbReference type="ARBA" id="ARBA00022603"/>
    </source>
</evidence>
<evidence type="ECO:0000256" key="1">
    <source>
        <dbReference type="ARBA" id="ARBA00004286"/>
    </source>
</evidence>
<dbReference type="Pfam" id="PF05033">
    <property type="entry name" value="Pre-SET"/>
    <property type="match status" value="1"/>
</dbReference>
<evidence type="ECO:0000256" key="7">
    <source>
        <dbReference type="PROSITE-ProRule" id="PRU00358"/>
    </source>
</evidence>
<feature type="region of interest" description="Disordered" evidence="8">
    <location>
        <begin position="1"/>
        <end position="95"/>
    </location>
</feature>
<evidence type="ECO:0000256" key="6">
    <source>
        <dbReference type="ARBA" id="ARBA00023242"/>
    </source>
</evidence>
<keyword evidence="14" id="KW-1185">Reference proteome</keyword>
<keyword evidence="6 7" id="KW-0539">Nucleus</keyword>
<comment type="caution">
    <text evidence="13">The sequence shown here is derived from an EMBL/GenBank/DDBJ whole genome shotgun (WGS) entry which is preliminary data.</text>
</comment>
<dbReference type="InterPro" id="IPR051357">
    <property type="entry name" value="H3K9_HMTase_SUVAR3-9"/>
</dbReference>
<dbReference type="SMART" id="SM00466">
    <property type="entry name" value="SRA"/>
    <property type="match status" value="1"/>
</dbReference>
<dbReference type="InterPro" id="IPR003616">
    <property type="entry name" value="Post-SET_dom"/>
</dbReference>
<dbReference type="GO" id="GO:0005634">
    <property type="term" value="C:nucleus"/>
    <property type="evidence" value="ECO:0007669"/>
    <property type="project" value="UniProtKB-SubCell"/>
</dbReference>
<feature type="domain" description="Pre-SET" evidence="10">
    <location>
        <begin position="365"/>
        <end position="425"/>
    </location>
</feature>
<feature type="compositionally biased region" description="Polar residues" evidence="8">
    <location>
        <begin position="37"/>
        <end position="58"/>
    </location>
</feature>
<evidence type="ECO:0000313" key="13">
    <source>
        <dbReference type="EMBL" id="KAK1604339.1"/>
    </source>
</evidence>
<keyword evidence="4" id="KW-0808">Transferase</keyword>